<sequence length="335" mass="37254">MDFWRFSLRAFHPGFESAALWTQKKGFAIATLFLGISMALFSYSTARAQKINAPALLVDNGVDLRGKAPASLNVSTRFLPLQSYDLEVGCNKTCMLVFPTTIQSADRGAAYVLAERVAGSENVLKVKAGKPGFLPSSLTVITADGEIFSFKVFYKANPSYLVLTLKSDLAVETKRPLDVDKVQFAGGRLNSAAMDSAMQKVLQGPDYLHGAGVHERKYGLRLSVTGIYYLKNLLFFKLRLQSEACMPYLVESLRFFVRDKKTTRRTAVADRELRPLAMRSEGSAETDTGKVILVALPRFSIADNKQVAVILTEKQGDRTLCFYIRQHKMKQIKLL</sequence>
<organism evidence="1 2">
    <name type="scientific">Arachidicoccus rhizosphaerae</name>
    <dbReference type="NCBI Taxonomy" id="551991"/>
    <lineage>
        <taxon>Bacteria</taxon>
        <taxon>Pseudomonadati</taxon>
        <taxon>Bacteroidota</taxon>
        <taxon>Chitinophagia</taxon>
        <taxon>Chitinophagales</taxon>
        <taxon>Chitinophagaceae</taxon>
        <taxon>Arachidicoccus</taxon>
    </lineage>
</organism>
<dbReference type="EMBL" id="FNQY01000014">
    <property type="protein sequence ID" value="SEA33239.1"/>
    <property type="molecule type" value="Genomic_DNA"/>
</dbReference>
<dbReference type="InterPro" id="IPR022298">
    <property type="entry name" value="Conjug_transposon_TraN"/>
</dbReference>
<evidence type="ECO:0000313" key="2">
    <source>
        <dbReference type="Proteomes" id="UP000199041"/>
    </source>
</evidence>
<name>A0A1H4AB88_9BACT</name>
<dbReference type="AlphaFoldDB" id="A0A1H4AB88"/>
<proteinExistence type="predicted"/>
<dbReference type="Pfam" id="PF13595">
    <property type="entry name" value="DUF4138"/>
    <property type="match status" value="1"/>
</dbReference>
<reference evidence="1 2" key="1">
    <citation type="submission" date="2016-10" db="EMBL/GenBank/DDBJ databases">
        <authorList>
            <person name="de Groot N.N."/>
        </authorList>
    </citation>
    <scope>NUCLEOTIDE SEQUENCE [LARGE SCALE GENOMIC DNA]</scope>
    <source>
        <strain evidence="1 2">Vu-144</strain>
    </source>
</reference>
<dbReference type="Proteomes" id="UP000199041">
    <property type="component" value="Unassembled WGS sequence"/>
</dbReference>
<dbReference type="STRING" id="551991.SAMN05192529_11416"/>
<protein>
    <submittedName>
        <fullName evidence="1">Bacteroides conjugative transposon TraN protein</fullName>
    </submittedName>
</protein>
<accession>A0A1H4AB88</accession>
<keyword evidence="2" id="KW-1185">Reference proteome</keyword>
<gene>
    <name evidence="1" type="ORF">SAMN05192529_11416</name>
</gene>
<evidence type="ECO:0000313" key="1">
    <source>
        <dbReference type="EMBL" id="SEA33239.1"/>
    </source>
</evidence>